<accession>A0A5B7IGR5</accession>
<feature type="region of interest" description="Disordered" evidence="1">
    <location>
        <begin position="1"/>
        <end position="47"/>
    </location>
</feature>
<reference evidence="2 3" key="1">
    <citation type="submission" date="2019-05" db="EMBL/GenBank/DDBJ databases">
        <title>Another draft genome of Portunus trituberculatus and its Hox gene families provides insights of decapod evolution.</title>
        <authorList>
            <person name="Jeong J.-H."/>
            <person name="Song I."/>
            <person name="Kim S."/>
            <person name="Choi T."/>
            <person name="Kim D."/>
            <person name="Ryu S."/>
            <person name="Kim W."/>
        </authorList>
    </citation>
    <scope>NUCLEOTIDE SEQUENCE [LARGE SCALE GENOMIC DNA]</scope>
    <source>
        <tissue evidence="2">Muscle</tissue>
    </source>
</reference>
<evidence type="ECO:0000313" key="2">
    <source>
        <dbReference type="EMBL" id="MPC81206.1"/>
    </source>
</evidence>
<organism evidence="2 3">
    <name type="scientific">Portunus trituberculatus</name>
    <name type="common">Swimming crab</name>
    <name type="synonym">Neptunus trituberculatus</name>
    <dbReference type="NCBI Taxonomy" id="210409"/>
    <lineage>
        <taxon>Eukaryota</taxon>
        <taxon>Metazoa</taxon>
        <taxon>Ecdysozoa</taxon>
        <taxon>Arthropoda</taxon>
        <taxon>Crustacea</taxon>
        <taxon>Multicrustacea</taxon>
        <taxon>Malacostraca</taxon>
        <taxon>Eumalacostraca</taxon>
        <taxon>Eucarida</taxon>
        <taxon>Decapoda</taxon>
        <taxon>Pleocyemata</taxon>
        <taxon>Brachyura</taxon>
        <taxon>Eubrachyura</taxon>
        <taxon>Portunoidea</taxon>
        <taxon>Portunidae</taxon>
        <taxon>Portuninae</taxon>
        <taxon>Portunus</taxon>
    </lineage>
</organism>
<evidence type="ECO:0000313" key="3">
    <source>
        <dbReference type="Proteomes" id="UP000324222"/>
    </source>
</evidence>
<dbReference type="Proteomes" id="UP000324222">
    <property type="component" value="Unassembled WGS sequence"/>
</dbReference>
<gene>
    <name evidence="2" type="ORF">E2C01_075813</name>
</gene>
<keyword evidence="3" id="KW-1185">Reference proteome</keyword>
<comment type="caution">
    <text evidence="2">The sequence shown here is derived from an EMBL/GenBank/DDBJ whole genome shotgun (WGS) entry which is preliminary data.</text>
</comment>
<evidence type="ECO:0000256" key="1">
    <source>
        <dbReference type="SAM" id="MobiDB-lite"/>
    </source>
</evidence>
<sequence length="113" mass="12483">MNTGRGRPLWQGWRQYPATANRSPQLPPPLDKQQTTKTKNLSDDMRDGLTRDSCVLLYLQVVCAGVYTRDVGIPRAGVHAGWLSDTCLFALSGRGNDVHRGRNPAHRQSAPVS</sequence>
<dbReference type="EMBL" id="VSRR010056273">
    <property type="protein sequence ID" value="MPC81206.1"/>
    <property type="molecule type" value="Genomic_DNA"/>
</dbReference>
<dbReference type="AlphaFoldDB" id="A0A5B7IGR5"/>
<protein>
    <submittedName>
        <fullName evidence="2">Uncharacterized protein</fullName>
    </submittedName>
</protein>
<proteinExistence type="predicted"/>
<name>A0A5B7IGR5_PORTR</name>